<evidence type="ECO:0000313" key="2">
    <source>
        <dbReference type="Proteomes" id="UP000798662"/>
    </source>
</evidence>
<name>A0ACC3BUU3_PYRYE</name>
<accession>A0ACC3BUU3</accession>
<reference evidence="1" key="1">
    <citation type="submission" date="2019-11" db="EMBL/GenBank/DDBJ databases">
        <title>Nori genome reveals adaptations in red seaweeds to the harsh intertidal environment.</title>
        <authorList>
            <person name="Wang D."/>
            <person name="Mao Y."/>
        </authorList>
    </citation>
    <scope>NUCLEOTIDE SEQUENCE</scope>
    <source>
        <tissue evidence="1">Gametophyte</tissue>
    </source>
</reference>
<protein>
    <submittedName>
        <fullName evidence="1">Uncharacterized protein</fullName>
    </submittedName>
</protein>
<proteinExistence type="predicted"/>
<keyword evidence="2" id="KW-1185">Reference proteome</keyword>
<comment type="caution">
    <text evidence="1">The sequence shown here is derived from an EMBL/GenBank/DDBJ whole genome shotgun (WGS) entry which is preliminary data.</text>
</comment>
<sequence length="682" mass="68726">MREDPDPPRQLADGLVGGDLGGSSPPPGSGNNFGYNGGVTNPHSATGPAPLAAPLPPPAPAPPPLTDAVTVFFAAVRSRSVRTFSAAALRLPTTRLISGVRDGAGHTAAHWAALDGSSMLLELLLLSDPAAVDTPSASTAQGGQTPLMWAAVGGRLQATLLLLRGGASVGARDERGYDATAHAAQYGHVAVLYALLGGGASPAGVDADGHTPLHWAAYMGHHGAVTALCLLGGALPDVRDGRGMTPLLRASERGHALAVLALLGAGADPNGANAEGVLPRVLAATRGHERVVMAFDTWASLGRGGGAPLAGGRGDGTAGTGGWASTLGQRRLAGVPLRQLPVVIGYWVVLAASLVIYFAWVVPTLGRTIGPSALHPVAVLVTSVASLATGARTTFGEAGLLPQGTPTTFRRRLERALAAASTPPAVRGGDTADSLAADAPATTLLSPSRFCYTCLATRPPRSKHDASTDRCIARYDHYCPWVGGPVGAANHRWLLAFGVATFAAEVLFVTAAGKALWVVHVVGSGGARSVDGGWVAVAAVLTTLHTLIGAFVAGLLATQAQLIGRNLTTNEAVARGAGRLATAALVASRVGRGGGAAAAAAVPPPDREPPTNVYDLGSRRRNCLAFWRADDGGVTALRTSPSGSALDGLGSSAGRTGGAVVLSGMDGGRGEEGTDEITPLAT</sequence>
<gene>
    <name evidence="1" type="ORF">I4F81_004045</name>
</gene>
<organism evidence="1 2">
    <name type="scientific">Pyropia yezoensis</name>
    <name type="common">Susabi-nori</name>
    <name type="synonym">Porphyra yezoensis</name>
    <dbReference type="NCBI Taxonomy" id="2788"/>
    <lineage>
        <taxon>Eukaryota</taxon>
        <taxon>Rhodophyta</taxon>
        <taxon>Bangiophyceae</taxon>
        <taxon>Bangiales</taxon>
        <taxon>Bangiaceae</taxon>
        <taxon>Pyropia</taxon>
    </lineage>
</organism>
<dbReference type="Proteomes" id="UP000798662">
    <property type="component" value="Chromosome 1"/>
</dbReference>
<evidence type="ECO:0000313" key="1">
    <source>
        <dbReference type="EMBL" id="KAK1861461.1"/>
    </source>
</evidence>
<dbReference type="EMBL" id="CM020618">
    <property type="protein sequence ID" value="KAK1861461.1"/>
    <property type="molecule type" value="Genomic_DNA"/>
</dbReference>